<feature type="compositionally biased region" description="Polar residues" evidence="6">
    <location>
        <begin position="333"/>
        <end position="343"/>
    </location>
</feature>
<feature type="compositionally biased region" description="Basic and acidic residues" evidence="6">
    <location>
        <begin position="760"/>
        <end position="770"/>
    </location>
</feature>
<evidence type="ECO:0000256" key="3">
    <source>
        <dbReference type="ARBA" id="ARBA00022741"/>
    </source>
</evidence>
<dbReference type="InterPro" id="IPR050205">
    <property type="entry name" value="CDPK_Ser/Thr_kinases"/>
</dbReference>
<dbReference type="Pfam" id="PF00069">
    <property type="entry name" value="Pkinase"/>
    <property type="match status" value="1"/>
</dbReference>
<dbReference type="Gene3D" id="3.30.200.20">
    <property type="entry name" value="Phosphorylase Kinase, domain 1"/>
    <property type="match status" value="1"/>
</dbReference>
<keyword evidence="4" id="KW-0418">Kinase</keyword>
<dbReference type="SUPFAM" id="SSF56112">
    <property type="entry name" value="Protein kinase-like (PK-like)"/>
    <property type="match status" value="1"/>
</dbReference>
<evidence type="ECO:0000313" key="8">
    <source>
        <dbReference type="EMBL" id="CEM05092.1"/>
    </source>
</evidence>
<feature type="compositionally biased region" description="Basic and acidic residues" evidence="6">
    <location>
        <begin position="228"/>
        <end position="241"/>
    </location>
</feature>
<feature type="compositionally biased region" description="Low complexity" evidence="6">
    <location>
        <begin position="211"/>
        <end position="221"/>
    </location>
</feature>
<keyword evidence="1" id="KW-0723">Serine/threonine-protein kinase</keyword>
<dbReference type="GO" id="GO:0005524">
    <property type="term" value="F:ATP binding"/>
    <property type="evidence" value="ECO:0007669"/>
    <property type="project" value="UniProtKB-KW"/>
</dbReference>
<evidence type="ECO:0000256" key="5">
    <source>
        <dbReference type="ARBA" id="ARBA00022840"/>
    </source>
</evidence>
<feature type="region of interest" description="Disordered" evidence="6">
    <location>
        <begin position="299"/>
        <end position="350"/>
    </location>
</feature>
<name>A0A0G4F0H6_9ALVE</name>
<keyword evidence="2" id="KW-0808">Transferase</keyword>
<evidence type="ECO:0000256" key="1">
    <source>
        <dbReference type="ARBA" id="ARBA00022527"/>
    </source>
</evidence>
<sequence>MSAVVDVAEAVGLSPGTLHVDLYGWVVEAGVANDRVQKIARSLLDGEQMPFLLFGKPASPVTTESEAAGGIGELKSAISGRQPILITLTHTSATFQYRNENGEAVSRKRNLVFNVLSEISDEEDRISGLSITPATFFGKGESAVWNDSEEELRLFFLAPIIRCKRPVDALPTESDLMRGNTQEKQQEKTEGELGDSGIEEEADIAKKEKPGSPAASGKSSPVRLTARMLHDLHTREVEKRKTMSRQQSGLSQLEQQKSPAEDGECESGQAKSFHQSHIATIRKSSLAESRFTEVNKQLGTALPEKDSDAHEDDSSGLAGIPSLSPLDARRASWTAQTRGSPPNGTGGTILEPRHCAKQITSTTIRQMFDEGFPIPKEADPVVYALSLFLCIQKGWPEGERFSGKAPRWTGTNFESFTYDVKDTRRSVEAFFYDQNVFQAGQATSVQGLARELQLHRRINHPGIRRLEGVWQHGNRLVIVFDLPKGGDLLDHLHKFGTYTEKEASKLVHLLLSTLNFLHDHGVIHRDLKPSNVFLTSDTHRSTVILGNLQSAAFDVPWPIPFKNKYGSPGYVAPEILREQAHDSKTDVFSVGVLLFIVLSGKPPFAPGKADNKGGSGPGSYQVWKEVLLNNARCNWSFEDEVWLKVSPAAKHLVTATLQFGVTRWRRRLSIGVGVSPPESPEGGETQLSAEGEVEDEAALEQTNREISTSWLSNLKLWSTQQANSSSSCSPPNTTRSPPAQAKNTKKKAPGSPAQWEGGGESEKGERDPSRSKPRGNRSLRAVSLHSNGEFKSKSEGRSPPVSPEAGGWHYQSVAEASPPSAGGGGELGLSTGTNSRPAMRRSDSRRRSSVAFSSLVAHEGGTVGYISDFAQQGSNRAYTLSAATRASPVTFSMASRPSSQAAGSAPRSPAGFGYVPTWRGEKKKDDKLTVSLDIPGQS</sequence>
<evidence type="ECO:0000256" key="4">
    <source>
        <dbReference type="ARBA" id="ARBA00022777"/>
    </source>
</evidence>
<dbReference type="SMART" id="SM00220">
    <property type="entry name" value="S_TKc"/>
    <property type="match status" value="1"/>
</dbReference>
<dbReference type="PROSITE" id="PS00108">
    <property type="entry name" value="PROTEIN_KINASE_ST"/>
    <property type="match status" value="1"/>
</dbReference>
<feature type="region of interest" description="Disordered" evidence="6">
    <location>
        <begin position="722"/>
        <end position="850"/>
    </location>
</feature>
<accession>A0A0G4F0H6</accession>
<organism evidence="8">
    <name type="scientific">Chromera velia CCMP2878</name>
    <dbReference type="NCBI Taxonomy" id="1169474"/>
    <lineage>
        <taxon>Eukaryota</taxon>
        <taxon>Sar</taxon>
        <taxon>Alveolata</taxon>
        <taxon>Colpodellida</taxon>
        <taxon>Chromeraceae</taxon>
        <taxon>Chromera</taxon>
    </lineage>
</organism>
<feature type="compositionally biased region" description="Low complexity" evidence="6">
    <location>
        <begin position="828"/>
        <end position="837"/>
    </location>
</feature>
<dbReference type="EMBL" id="CDMZ01000035">
    <property type="protein sequence ID" value="CEM05092.1"/>
    <property type="molecule type" value="Genomic_DNA"/>
</dbReference>
<dbReference type="VEuPathDB" id="CryptoDB:Cvel_14477"/>
<feature type="compositionally biased region" description="Polar residues" evidence="6">
    <location>
        <begin position="244"/>
        <end position="258"/>
    </location>
</feature>
<evidence type="ECO:0000259" key="7">
    <source>
        <dbReference type="PROSITE" id="PS50011"/>
    </source>
</evidence>
<feature type="region of interest" description="Disordered" evidence="6">
    <location>
        <begin position="894"/>
        <end position="918"/>
    </location>
</feature>
<feature type="domain" description="Protein kinase" evidence="7">
    <location>
        <begin position="391"/>
        <end position="679"/>
    </location>
</feature>
<dbReference type="InterPro" id="IPR000719">
    <property type="entry name" value="Prot_kinase_dom"/>
</dbReference>
<protein>
    <recommendedName>
        <fullName evidence="7">Protein kinase domain-containing protein</fullName>
    </recommendedName>
</protein>
<reference evidence="8" key="1">
    <citation type="submission" date="2014-11" db="EMBL/GenBank/DDBJ databases">
        <authorList>
            <person name="Otto D Thomas"/>
            <person name="Naeem Raeece"/>
        </authorList>
    </citation>
    <scope>NUCLEOTIDE SEQUENCE</scope>
</reference>
<dbReference type="GO" id="GO:0004674">
    <property type="term" value="F:protein serine/threonine kinase activity"/>
    <property type="evidence" value="ECO:0007669"/>
    <property type="project" value="UniProtKB-KW"/>
</dbReference>
<keyword evidence="5" id="KW-0067">ATP-binding</keyword>
<gene>
    <name evidence="8" type="ORF">Cvel_14477</name>
</gene>
<keyword evidence="3" id="KW-0547">Nucleotide-binding</keyword>
<dbReference type="PANTHER" id="PTHR24349">
    <property type="entry name" value="SERINE/THREONINE-PROTEIN KINASE"/>
    <property type="match status" value="1"/>
</dbReference>
<evidence type="ECO:0000256" key="2">
    <source>
        <dbReference type="ARBA" id="ARBA00022679"/>
    </source>
</evidence>
<feature type="compositionally biased region" description="Low complexity" evidence="6">
    <location>
        <begin position="723"/>
        <end position="738"/>
    </location>
</feature>
<dbReference type="InterPro" id="IPR011009">
    <property type="entry name" value="Kinase-like_dom_sf"/>
</dbReference>
<feature type="region of interest" description="Disordered" evidence="6">
    <location>
        <begin position="671"/>
        <end position="702"/>
    </location>
</feature>
<proteinExistence type="predicted"/>
<evidence type="ECO:0000256" key="6">
    <source>
        <dbReference type="SAM" id="MobiDB-lite"/>
    </source>
</evidence>
<dbReference type="Gene3D" id="1.10.510.10">
    <property type="entry name" value="Transferase(Phosphotransferase) domain 1"/>
    <property type="match status" value="1"/>
</dbReference>
<dbReference type="AlphaFoldDB" id="A0A0G4F0H6"/>
<dbReference type="InterPro" id="IPR008271">
    <property type="entry name" value="Ser/Thr_kinase_AS"/>
</dbReference>
<feature type="region of interest" description="Disordered" evidence="6">
    <location>
        <begin position="172"/>
        <end position="277"/>
    </location>
</feature>
<dbReference type="PROSITE" id="PS50011">
    <property type="entry name" value="PROTEIN_KINASE_DOM"/>
    <property type="match status" value="1"/>
</dbReference>